<dbReference type="GO" id="GO:0051301">
    <property type="term" value="P:cell division"/>
    <property type="evidence" value="ECO:0007669"/>
    <property type="project" value="UniProtKB-KW"/>
</dbReference>
<dbReference type="SMART" id="SM00129">
    <property type="entry name" value="KISc"/>
    <property type="match status" value="1"/>
</dbReference>
<evidence type="ECO:0000256" key="12">
    <source>
        <dbReference type="ARBA" id="ARBA00034704"/>
    </source>
</evidence>
<feature type="compositionally biased region" description="Pro residues" evidence="15">
    <location>
        <begin position="27"/>
        <end position="37"/>
    </location>
</feature>
<dbReference type="InterPro" id="IPR047241">
    <property type="entry name" value="KIF11-like_kin_motor_dom"/>
</dbReference>
<keyword evidence="4" id="KW-0493">Microtubule</keyword>
<evidence type="ECO:0000256" key="2">
    <source>
        <dbReference type="ARBA" id="ARBA00022490"/>
    </source>
</evidence>
<feature type="compositionally biased region" description="Polar residues" evidence="15">
    <location>
        <begin position="1"/>
        <end position="23"/>
    </location>
</feature>
<gene>
    <name evidence="17" type="ORF">NliqN6_2469</name>
</gene>
<comment type="similarity">
    <text evidence="12">Belongs to the TRAFAC class myosin-kinesin ATPase superfamily. Kinesin family. KIN-5/BimC subfamily.</text>
</comment>
<dbReference type="GO" id="GO:0007018">
    <property type="term" value="P:microtubule-based movement"/>
    <property type="evidence" value="ECO:0007669"/>
    <property type="project" value="InterPro"/>
</dbReference>
<keyword evidence="3" id="KW-0132">Cell division</keyword>
<evidence type="ECO:0000256" key="1">
    <source>
        <dbReference type="ARBA" id="ARBA00004245"/>
    </source>
</evidence>
<evidence type="ECO:0000259" key="16">
    <source>
        <dbReference type="PROSITE" id="PS50067"/>
    </source>
</evidence>
<organism evidence="17 18">
    <name type="scientific">Naganishia liquefaciens</name>
    <dbReference type="NCBI Taxonomy" id="104408"/>
    <lineage>
        <taxon>Eukaryota</taxon>
        <taxon>Fungi</taxon>
        <taxon>Dikarya</taxon>
        <taxon>Basidiomycota</taxon>
        <taxon>Agaricomycotina</taxon>
        <taxon>Tremellomycetes</taxon>
        <taxon>Filobasidiales</taxon>
        <taxon>Filobasidiaceae</taxon>
        <taxon>Naganishia</taxon>
    </lineage>
</organism>
<accession>A0A8H3YFB8</accession>
<feature type="region of interest" description="Disordered" evidence="15">
    <location>
        <begin position="1"/>
        <end position="99"/>
    </location>
</feature>
<evidence type="ECO:0000256" key="5">
    <source>
        <dbReference type="ARBA" id="ARBA00022741"/>
    </source>
</evidence>
<dbReference type="Gene3D" id="3.40.850.10">
    <property type="entry name" value="Kinesin motor domain"/>
    <property type="match status" value="1"/>
</dbReference>
<dbReference type="InterPro" id="IPR001752">
    <property type="entry name" value="Kinesin_motor_dom"/>
</dbReference>
<keyword evidence="7 13" id="KW-0067">ATP-binding</keyword>
<feature type="coiled-coil region" evidence="14">
    <location>
        <begin position="819"/>
        <end position="853"/>
    </location>
</feature>
<comment type="subcellular location">
    <subcellularLocation>
        <location evidence="1">Cytoplasm</location>
        <location evidence="1">Cytoskeleton</location>
    </subcellularLocation>
</comment>
<keyword evidence="18" id="KW-1185">Reference proteome</keyword>
<dbReference type="InterPro" id="IPR047149">
    <property type="entry name" value="KIF11-like"/>
</dbReference>
<reference evidence="17" key="1">
    <citation type="submission" date="2020-07" db="EMBL/GenBank/DDBJ databases">
        <title>Draft Genome Sequence of a Deep-Sea Yeast, Naganishia (Cryptococcus) liquefaciens strain N6.</title>
        <authorList>
            <person name="Han Y.W."/>
            <person name="Kajitani R."/>
            <person name="Morimoto H."/>
            <person name="Parhat M."/>
            <person name="Tsubouchi H."/>
            <person name="Bakenova O."/>
            <person name="Ogata M."/>
            <person name="Argunhan B."/>
            <person name="Aoki R."/>
            <person name="Kajiwara S."/>
            <person name="Itoh T."/>
            <person name="Iwasaki H."/>
        </authorList>
    </citation>
    <scope>NUCLEOTIDE SEQUENCE</scope>
    <source>
        <strain evidence="17">N6</strain>
    </source>
</reference>
<dbReference type="GO" id="GO:0005634">
    <property type="term" value="C:nucleus"/>
    <property type="evidence" value="ECO:0007669"/>
    <property type="project" value="TreeGrafter"/>
</dbReference>
<comment type="caution">
    <text evidence="17">The sequence shown here is derived from an EMBL/GenBank/DDBJ whole genome shotgun (WGS) entry which is preliminary data.</text>
</comment>
<evidence type="ECO:0000256" key="15">
    <source>
        <dbReference type="SAM" id="MobiDB-lite"/>
    </source>
</evidence>
<dbReference type="OrthoDB" id="3176171at2759"/>
<evidence type="ECO:0000256" key="10">
    <source>
        <dbReference type="ARBA" id="ARBA00023212"/>
    </source>
</evidence>
<feature type="compositionally biased region" description="Polar residues" evidence="15">
    <location>
        <begin position="1173"/>
        <end position="1182"/>
    </location>
</feature>
<dbReference type="PANTHER" id="PTHR47970">
    <property type="entry name" value="KINESIN-LIKE PROTEIN KIF11"/>
    <property type="match status" value="1"/>
</dbReference>
<keyword evidence="5 13" id="KW-0547">Nucleotide-binding</keyword>
<dbReference type="SUPFAM" id="SSF52540">
    <property type="entry name" value="P-loop containing nucleoside triphosphate hydrolases"/>
    <property type="match status" value="1"/>
</dbReference>
<dbReference type="GO" id="GO:0072686">
    <property type="term" value="C:mitotic spindle"/>
    <property type="evidence" value="ECO:0007669"/>
    <property type="project" value="TreeGrafter"/>
</dbReference>
<evidence type="ECO:0000256" key="3">
    <source>
        <dbReference type="ARBA" id="ARBA00022618"/>
    </source>
</evidence>
<dbReference type="InterPro" id="IPR027417">
    <property type="entry name" value="P-loop_NTPase"/>
</dbReference>
<dbReference type="CDD" id="cd01364">
    <property type="entry name" value="KISc_BimC_Eg5"/>
    <property type="match status" value="1"/>
</dbReference>
<evidence type="ECO:0000256" key="6">
    <source>
        <dbReference type="ARBA" id="ARBA00022776"/>
    </source>
</evidence>
<keyword evidence="11" id="KW-0131">Cell cycle</keyword>
<sequence length="1268" mass="138367">MSRKPPTSTTARTGMSRTTSAAALTNMPPPSKIPNRPPSAMSTSSTSSKLQNGNEPPSRPHSPPREPGQMKPRRTMANGNIAPGARTRPSTNEKGGLLSDESGEMNIQVVVRCRGRSAMEAAQRTPIIITTNGAMSSAVTIETGGSGVASSNAALGLPVSSLPYTERAPVSKTYSFDRVFGPEADQTLVYKEVAEGMLEEVIQGYNCTIFAYGQTGTGKSYTMQGDLALTPLGTPVQNAGIVPRVLHRLFSLLESTPNAEFSVKCSYIELYNEELRDLLVQDFNQPVALGGSAAGPPGGLKIYEDPNKKGANIQGLEEINIRTASEGLALLNKGSQRRQVAETKMNAESSRSHSIFMLTVHIKETSLTGGEDLLKVGKLNLVDLAGSEAIGRSGAENKRAREAGMINQSLLTLGRVISALVEKSSHIPYRESKLTRLLQDSLGGRTKTCIIATVSPTRSNMEETLSTLDYAIRAKTIRNKPEINQRMTKGSLIKEYVAEIVRLKAQIGAAYDKNGVYLPTDQYQEMLTEHEERTTQLADAKQKAEAIELKHVTLTTEFEQNMDMLLAREEELKNARLEALQLQDALEKMNERLVVLGKHLEEEKFVSESYMRGEKRMDDIATGLKATVNESVKDVGGLFQKIARKNDVLAANNDAASTYGSKLNVLADQLHEDIETFKSVHSDFGNMLNGELNAFASRSSKSLEEDKTYLDGQLESFGQAIKKSKASVGKQHEDALALNAEVARAQTDLQDNLMSWMAEQRQAAEKAILNIKSVQETHLAVVDTAIGHISETLSVLVTDALSHSKEYMESISHLQAITQEANQREVERLRMQNQQLTELLDNEKIQSAALKDDLIKQISALLLNFTTTHSRNIDSAMQPVLQQNLAGITHLRAFEERYVTKALASRDQISRYELQVNGMQEEYQTLRQEGHKAVADVTAAVHRHLDDYAGEVEDALATGASLLSTTGQSLLRANETNRSHHLSAFASHNQILGSLENEAGVTYKAAQDRLRKAKEDVQDVSKTVLQAHAAADPMFANQAQLAQSHLSDLRKSNAAFLANIREDQATGSTPRKRTWNVPASWEATAPRDALISKYRQMHADNSDYAPSYRIQPPRMENLGGDNDIIEAQNASSSSPITPSTPFNQAEYSGTTANVETMGVDGDLKASCLAEASSYPTASSQQPHGDPLGPTMSQDTLPSPTDSSHSAASIELAKVLPVTEPAQTAMNPLKMSRTKSGLNRSTARANRGEDKENIAGETNIPQRRVRRNV</sequence>
<protein>
    <recommendedName>
        <fullName evidence="16">Kinesin motor domain-containing protein</fullName>
    </recommendedName>
</protein>
<keyword evidence="8 14" id="KW-0175">Coiled coil</keyword>
<dbReference type="Pfam" id="PF00225">
    <property type="entry name" value="Kinesin"/>
    <property type="match status" value="1"/>
</dbReference>
<evidence type="ECO:0000256" key="4">
    <source>
        <dbReference type="ARBA" id="ARBA00022701"/>
    </source>
</evidence>
<feature type="region of interest" description="Disordered" evidence="15">
    <location>
        <begin position="1172"/>
        <end position="1206"/>
    </location>
</feature>
<evidence type="ECO:0000256" key="8">
    <source>
        <dbReference type="ARBA" id="ARBA00023054"/>
    </source>
</evidence>
<feature type="domain" description="Kinesin motor" evidence="16">
    <location>
        <begin position="106"/>
        <end position="477"/>
    </location>
</feature>
<dbReference type="GO" id="GO:0008574">
    <property type="term" value="F:plus-end-directed microtubule motor activity"/>
    <property type="evidence" value="ECO:0007669"/>
    <property type="project" value="TreeGrafter"/>
</dbReference>
<dbReference type="GO" id="GO:0008017">
    <property type="term" value="F:microtubule binding"/>
    <property type="evidence" value="ECO:0007669"/>
    <property type="project" value="InterPro"/>
</dbReference>
<feature type="coiled-coil region" evidence="14">
    <location>
        <begin position="530"/>
        <end position="592"/>
    </location>
</feature>
<evidence type="ECO:0000313" key="18">
    <source>
        <dbReference type="Proteomes" id="UP000620104"/>
    </source>
</evidence>
<dbReference type="PANTHER" id="PTHR47970:SF12">
    <property type="entry name" value="KINESIN FAMILY MEMBER 11"/>
    <property type="match status" value="1"/>
</dbReference>
<keyword evidence="9 13" id="KW-0505">Motor protein</keyword>
<dbReference type="InterPro" id="IPR036961">
    <property type="entry name" value="Kinesin_motor_dom_sf"/>
</dbReference>
<feature type="compositionally biased region" description="Polar residues" evidence="15">
    <location>
        <begin position="1233"/>
        <end position="1243"/>
    </location>
</feature>
<feature type="region of interest" description="Disordered" evidence="15">
    <location>
        <begin position="1061"/>
        <end position="1080"/>
    </location>
</feature>
<evidence type="ECO:0000256" key="9">
    <source>
        <dbReference type="ARBA" id="ARBA00023175"/>
    </source>
</evidence>
<dbReference type="FunFam" id="3.40.850.10:FF:000051">
    <property type="entry name" value="Kinesin-like protein bimC"/>
    <property type="match status" value="1"/>
</dbReference>
<name>A0A8H3YFB8_9TREE</name>
<keyword evidence="10" id="KW-0206">Cytoskeleton</keyword>
<dbReference type="EMBL" id="BLZA01000017">
    <property type="protein sequence ID" value="GHJ86067.1"/>
    <property type="molecule type" value="Genomic_DNA"/>
</dbReference>
<dbReference type="AlphaFoldDB" id="A0A8H3YFB8"/>
<evidence type="ECO:0000256" key="14">
    <source>
        <dbReference type="SAM" id="Coils"/>
    </source>
</evidence>
<keyword evidence="2" id="KW-0963">Cytoplasm</keyword>
<dbReference type="GO" id="GO:0005876">
    <property type="term" value="C:spindle microtubule"/>
    <property type="evidence" value="ECO:0007669"/>
    <property type="project" value="TreeGrafter"/>
</dbReference>
<dbReference type="GO" id="GO:0000073">
    <property type="term" value="P:initial mitotic spindle pole body separation"/>
    <property type="evidence" value="ECO:0007669"/>
    <property type="project" value="TreeGrafter"/>
</dbReference>
<evidence type="ECO:0000256" key="7">
    <source>
        <dbReference type="ARBA" id="ARBA00022840"/>
    </source>
</evidence>
<feature type="compositionally biased region" description="Polar residues" evidence="15">
    <location>
        <begin position="1190"/>
        <end position="1206"/>
    </location>
</feature>
<dbReference type="PRINTS" id="PR00380">
    <property type="entry name" value="KINESINHEAVY"/>
</dbReference>
<proteinExistence type="inferred from homology"/>
<dbReference type="Proteomes" id="UP000620104">
    <property type="component" value="Unassembled WGS sequence"/>
</dbReference>
<feature type="binding site" evidence="13">
    <location>
        <begin position="213"/>
        <end position="220"/>
    </location>
    <ligand>
        <name>ATP</name>
        <dbReference type="ChEBI" id="CHEBI:30616"/>
    </ligand>
</feature>
<keyword evidence="6" id="KW-0498">Mitosis</keyword>
<evidence type="ECO:0000256" key="13">
    <source>
        <dbReference type="PROSITE-ProRule" id="PRU00283"/>
    </source>
</evidence>
<feature type="region of interest" description="Disordered" evidence="15">
    <location>
        <begin position="1218"/>
        <end position="1268"/>
    </location>
</feature>
<dbReference type="PROSITE" id="PS00411">
    <property type="entry name" value="KINESIN_MOTOR_1"/>
    <property type="match status" value="1"/>
</dbReference>
<dbReference type="InterPro" id="IPR019821">
    <property type="entry name" value="Kinesin_motor_CS"/>
</dbReference>
<dbReference type="PROSITE" id="PS50067">
    <property type="entry name" value="KINESIN_MOTOR_2"/>
    <property type="match status" value="1"/>
</dbReference>
<dbReference type="GO" id="GO:0005524">
    <property type="term" value="F:ATP binding"/>
    <property type="evidence" value="ECO:0007669"/>
    <property type="project" value="UniProtKB-UniRule"/>
</dbReference>
<evidence type="ECO:0000313" key="17">
    <source>
        <dbReference type="EMBL" id="GHJ86067.1"/>
    </source>
</evidence>
<evidence type="ECO:0000256" key="11">
    <source>
        <dbReference type="ARBA" id="ARBA00023306"/>
    </source>
</evidence>